<name>A0ABW2GH57_9ACTN</name>
<feature type="signal peptide" evidence="1">
    <location>
        <begin position="1"/>
        <end position="18"/>
    </location>
</feature>
<gene>
    <name evidence="2" type="ORF">ACFQLX_15080</name>
</gene>
<evidence type="ECO:0000313" key="3">
    <source>
        <dbReference type="Proteomes" id="UP001596413"/>
    </source>
</evidence>
<evidence type="ECO:0008006" key="4">
    <source>
        <dbReference type="Google" id="ProtNLM"/>
    </source>
</evidence>
<protein>
    <recommendedName>
        <fullName evidence="4">Lipoprotein</fullName>
    </recommendedName>
</protein>
<keyword evidence="1" id="KW-0732">Signal</keyword>
<reference evidence="3" key="1">
    <citation type="journal article" date="2019" name="Int. J. Syst. Evol. Microbiol.">
        <title>The Global Catalogue of Microorganisms (GCM) 10K type strain sequencing project: providing services to taxonomists for standard genome sequencing and annotation.</title>
        <authorList>
            <consortium name="The Broad Institute Genomics Platform"/>
            <consortium name="The Broad Institute Genome Sequencing Center for Infectious Disease"/>
            <person name="Wu L."/>
            <person name="Ma J."/>
        </authorList>
    </citation>
    <scope>NUCLEOTIDE SEQUENCE [LARGE SCALE GENOMIC DNA]</scope>
    <source>
        <strain evidence="3">CGMCC 1.13681</strain>
    </source>
</reference>
<proteinExistence type="predicted"/>
<comment type="caution">
    <text evidence="2">The sequence shown here is derived from an EMBL/GenBank/DDBJ whole genome shotgun (WGS) entry which is preliminary data.</text>
</comment>
<dbReference type="EMBL" id="JBHSZO010000021">
    <property type="protein sequence ID" value="MFC7219484.1"/>
    <property type="molecule type" value="Genomic_DNA"/>
</dbReference>
<dbReference type="PROSITE" id="PS51257">
    <property type="entry name" value="PROKAR_LIPOPROTEIN"/>
    <property type="match status" value="1"/>
</dbReference>
<accession>A0ABW2GH57</accession>
<dbReference type="RefSeq" id="WP_386415228.1">
    <property type="nucleotide sequence ID" value="NZ_JBHSZO010000021.1"/>
</dbReference>
<sequence>MTTRTALAALTAAAAALALTGCSGDTQELSYGDPAKKDNLEVSVLRVDAGTSADLSGLKDADQYQGRTPYYVHYRVTKTEAGSVRGPSFDLTADSGLLTRLNIMSAFPEPVVGEDGQLTYKDAPTFDKCLDKHDSSTFDKAPAGESYEACSIYLSDAGSSAAPEKVEWVKGGLLRSSDDEAFAVWK</sequence>
<organism evidence="2 3">
    <name type="scientific">Streptomyces polyrhachis</name>
    <dbReference type="NCBI Taxonomy" id="1282885"/>
    <lineage>
        <taxon>Bacteria</taxon>
        <taxon>Bacillati</taxon>
        <taxon>Actinomycetota</taxon>
        <taxon>Actinomycetes</taxon>
        <taxon>Kitasatosporales</taxon>
        <taxon>Streptomycetaceae</taxon>
        <taxon>Streptomyces</taxon>
    </lineage>
</organism>
<keyword evidence="3" id="KW-1185">Reference proteome</keyword>
<feature type="chain" id="PRO_5047422327" description="Lipoprotein" evidence="1">
    <location>
        <begin position="19"/>
        <end position="186"/>
    </location>
</feature>
<evidence type="ECO:0000313" key="2">
    <source>
        <dbReference type="EMBL" id="MFC7219484.1"/>
    </source>
</evidence>
<evidence type="ECO:0000256" key="1">
    <source>
        <dbReference type="SAM" id="SignalP"/>
    </source>
</evidence>
<dbReference type="Proteomes" id="UP001596413">
    <property type="component" value="Unassembled WGS sequence"/>
</dbReference>